<reference evidence="2" key="1">
    <citation type="submission" date="2023-03" db="EMBL/GenBank/DDBJ databases">
        <authorList>
            <person name="Julca I."/>
        </authorList>
    </citation>
    <scope>NUCLEOTIDE SEQUENCE</scope>
</reference>
<evidence type="ECO:0000313" key="3">
    <source>
        <dbReference type="Proteomes" id="UP001161247"/>
    </source>
</evidence>
<dbReference type="PANTHER" id="PTHR36484:SF2">
    <property type="entry name" value="OS01G0558700 PROTEIN"/>
    <property type="match status" value="1"/>
</dbReference>
<organism evidence="2 3">
    <name type="scientific">Oldenlandia corymbosa var. corymbosa</name>
    <dbReference type="NCBI Taxonomy" id="529605"/>
    <lineage>
        <taxon>Eukaryota</taxon>
        <taxon>Viridiplantae</taxon>
        <taxon>Streptophyta</taxon>
        <taxon>Embryophyta</taxon>
        <taxon>Tracheophyta</taxon>
        <taxon>Spermatophyta</taxon>
        <taxon>Magnoliopsida</taxon>
        <taxon>eudicotyledons</taxon>
        <taxon>Gunneridae</taxon>
        <taxon>Pentapetalae</taxon>
        <taxon>asterids</taxon>
        <taxon>lamiids</taxon>
        <taxon>Gentianales</taxon>
        <taxon>Rubiaceae</taxon>
        <taxon>Rubioideae</taxon>
        <taxon>Spermacoceae</taxon>
        <taxon>Hedyotis-Oldenlandia complex</taxon>
        <taxon>Oldenlandia</taxon>
    </lineage>
</organism>
<feature type="region of interest" description="Disordered" evidence="1">
    <location>
        <begin position="25"/>
        <end position="55"/>
    </location>
</feature>
<protein>
    <submittedName>
        <fullName evidence="2">OLC1v1014947C1</fullName>
    </submittedName>
</protein>
<dbReference type="Proteomes" id="UP001161247">
    <property type="component" value="Chromosome 7"/>
</dbReference>
<name>A0AAV1E2H7_OLDCO</name>
<sequence length="113" mass="12311">MEEASIGTTTTTTVVVDSGNKADERVYKGNVEDQKSERLKRNKKGGGGGKPGRFDRCFSSYAEISSPSPDRPLETVDSNKFKEDIRKWAKNVAGYARQLSDRFGGSGGSSSRQ</sequence>
<evidence type="ECO:0000313" key="2">
    <source>
        <dbReference type="EMBL" id="CAI9114267.1"/>
    </source>
</evidence>
<dbReference type="EMBL" id="OX459124">
    <property type="protein sequence ID" value="CAI9114267.1"/>
    <property type="molecule type" value="Genomic_DNA"/>
</dbReference>
<feature type="compositionally biased region" description="Basic and acidic residues" evidence="1">
    <location>
        <begin position="25"/>
        <end position="39"/>
    </location>
</feature>
<gene>
    <name evidence="2" type="ORF">OLC1_LOCUS21076</name>
</gene>
<proteinExistence type="predicted"/>
<dbReference type="AlphaFoldDB" id="A0AAV1E2H7"/>
<accession>A0AAV1E2H7</accession>
<keyword evidence="3" id="KW-1185">Reference proteome</keyword>
<evidence type="ECO:0000256" key="1">
    <source>
        <dbReference type="SAM" id="MobiDB-lite"/>
    </source>
</evidence>
<dbReference type="PANTHER" id="PTHR36484">
    <property type="entry name" value="OS01G0558700 PROTEIN"/>
    <property type="match status" value="1"/>
</dbReference>